<evidence type="ECO:0000256" key="2">
    <source>
        <dbReference type="ARBA" id="ARBA00008932"/>
    </source>
</evidence>
<dbReference type="GO" id="GO:0005886">
    <property type="term" value="C:plasma membrane"/>
    <property type="evidence" value="ECO:0007669"/>
    <property type="project" value="TreeGrafter"/>
</dbReference>
<keyword evidence="10" id="KW-1185">Reference proteome</keyword>
<proteinExistence type="inferred from homology"/>
<dbReference type="InterPro" id="IPR000535">
    <property type="entry name" value="MSP_dom"/>
</dbReference>
<dbReference type="GO" id="GO:0061817">
    <property type="term" value="P:endoplasmic reticulum-plasma membrane tethering"/>
    <property type="evidence" value="ECO:0007669"/>
    <property type="project" value="TreeGrafter"/>
</dbReference>
<gene>
    <name evidence="9" type="ORF">LIER_25252</name>
</gene>
<dbReference type="PROSITE" id="PS50202">
    <property type="entry name" value="MSP"/>
    <property type="match status" value="1"/>
</dbReference>
<dbReference type="Pfam" id="PF00635">
    <property type="entry name" value="Motile_Sperm"/>
    <property type="match status" value="1"/>
</dbReference>
<dbReference type="Gene3D" id="2.60.40.10">
    <property type="entry name" value="Immunoglobulins"/>
    <property type="match status" value="1"/>
</dbReference>
<evidence type="ECO:0000256" key="3">
    <source>
        <dbReference type="ARBA" id="ARBA00022692"/>
    </source>
</evidence>
<dbReference type="InterPro" id="IPR008962">
    <property type="entry name" value="PapD-like_sf"/>
</dbReference>
<dbReference type="Proteomes" id="UP001454036">
    <property type="component" value="Unassembled WGS sequence"/>
</dbReference>
<organism evidence="9 10">
    <name type="scientific">Lithospermum erythrorhizon</name>
    <name type="common">Purple gromwell</name>
    <name type="synonym">Lithospermum officinale var. erythrorhizon</name>
    <dbReference type="NCBI Taxonomy" id="34254"/>
    <lineage>
        <taxon>Eukaryota</taxon>
        <taxon>Viridiplantae</taxon>
        <taxon>Streptophyta</taxon>
        <taxon>Embryophyta</taxon>
        <taxon>Tracheophyta</taxon>
        <taxon>Spermatophyta</taxon>
        <taxon>Magnoliopsida</taxon>
        <taxon>eudicotyledons</taxon>
        <taxon>Gunneridae</taxon>
        <taxon>Pentapetalae</taxon>
        <taxon>asterids</taxon>
        <taxon>lamiids</taxon>
        <taxon>Boraginales</taxon>
        <taxon>Boraginaceae</taxon>
        <taxon>Boraginoideae</taxon>
        <taxon>Lithospermeae</taxon>
        <taxon>Lithospermum</taxon>
    </lineage>
</organism>
<evidence type="ECO:0000256" key="6">
    <source>
        <dbReference type="SAM" id="MobiDB-lite"/>
    </source>
</evidence>
<dbReference type="PIRSF" id="PIRSF019693">
    <property type="entry name" value="VAMP-associated"/>
    <property type="match status" value="1"/>
</dbReference>
<feature type="compositionally biased region" description="Basic and acidic residues" evidence="6">
    <location>
        <begin position="149"/>
        <end position="165"/>
    </location>
</feature>
<keyword evidence="4 7" id="KW-1133">Transmembrane helix</keyword>
<name>A0AAV3R7A5_LITER</name>
<feature type="region of interest" description="Disordered" evidence="6">
    <location>
        <begin position="128"/>
        <end position="181"/>
    </location>
</feature>
<evidence type="ECO:0000256" key="7">
    <source>
        <dbReference type="SAM" id="Phobius"/>
    </source>
</evidence>
<reference evidence="9 10" key="1">
    <citation type="submission" date="2024-01" db="EMBL/GenBank/DDBJ databases">
        <title>The complete chloroplast genome sequence of Lithospermum erythrorhizon: insights into the phylogenetic relationship among Boraginaceae species and the maternal lineages of purple gromwells.</title>
        <authorList>
            <person name="Okada T."/>
            <person name="Watanabe K."/>
        </authorList>
    </citation>
    <scope>NUCLEOTIDE SEQUENCE [LARGE SCALE GENOMIC DNA]</scope>
</reference>
<evidence type="ECO:0000256" key="5">
    <source>
        <dbReference type="ARBA" id="ARBA00023136"/>
    </source>
</evidence>
<comment type="similarity">
    <text evidence="2">Belongs to the VAMP-associated protein (VAP) (TC 9.B.17) family.</text>
</comment>
<dbReference type="GO" id="GO:0005789">
    <property type="term" value="C:endoplasmic reticulum membrane"/>
    <property type="evidence" value="ECO:0007669"/>
    <property type="project" value="InterPro"/>
</dbReference>
<dbReference type="InterPro" id="IPR016763">
    <property type="entry name" value="VAP"/>
</dbReference>
<dbReference type="AlphaFoldDB" id="A0AAV3R7A5"/>
<keyword evidence="3 7" id="KW-0812">Transmembrane</keyword>
<evidence type="ECO:0000259" key="8">
    <source>
        <dbReference type="PROSITE" id="PS50202"/>
    </source>
</evidence>
<dbReference type="GO" id="GO:0090158">
    <property type="term" value="P:endoplasmic reticulum membrane organization"/>
    <property type="evidence" value="ECO:0007669"/>
    <property type="project" value="TreeGrafter"/>
</dbReference>
<feature type="transmembrane region" description="Helical" evidence="7">
    <location>
        <begin position="204"/>
        <end position="224"/>
    </location>
</feature>
<evidence type="ECO:0000313" key="10">
    <source>
        <dbReference type="Proteomes" id="UP001454036"/>
    </source>
</evidence>
<evidence type="ECO:0000313" key="9">
    <source>
        <dbReference type="EMBL" id="GAA0171148.1"/>
    </source>
</evidence>
<sequence>MSTTGLLNIEPLELKFPLELRKQVSCTLQVSNKSQNNVAFKVKTTNPKKYCVRPNTGIVLPQSTCDIIVTMQAQKELPADFNCKDKFLLQSVIASPGATPKDITSDMFTKDSGNVVDECKLRVIYLPPAQPPSPVAEGSEDDSSPKASSDTEARKYVDSNDRSSEARPLSSRLSEERAAALQQANRLRQELELLRRDSNKTQGGFSSTVVIIIGLVGLVIGYLIKRS</sequence>
<evidence type="ECO:0000256" key="1">
    <source>
        <dbReference type="ARBA" id="ARBA00004211"/>
    </source>
</evidence>
<dbReference type="InterPro" id="IPR013783">
    <property type="entry name" value="Ig-like_fold"/>
</dbReference>
<protein>
    <submittedName>
        <fullName evidence="9">Membrane trafficking regulatory protein</fullName>
    </submittedName>
</protein>
<keyword evidence="5 7" id="KW-0472">Membrane</keyword>
<feature type="domain" description="MSP" evidence="8">
    <location>
        <begin position="6"/>
        <end position="126"/>
    </location>
</feature>
<dbReference type="PANTHER" id="PTHR10809:SF6">
    <property type="entry name" value="AT11025P-RELATED"/>
    <property type="match status" value="1"/>
</dbReference>
<comment type="caution">
    <text evidence="9">The sequence shown here is derived from an EMBL/GenBank/DDBJ whole genome shotgun (WGS) entry which is preliminary data.</text>
</comment>
<comment type="subcellular location">
    <subcellularLocation>
        <location evidence="1">Membrane</location>
        <topology evidence="1">Single-pass type IV membrane protein</topology>
    </subcellularLocation>
</comment>
<accession>A0AAV3R7A5</accession>
<dbReference type="PANTHER" id="PTHR10809">
    <property type="entry name" value="VESICLE-ASSOCIATED MEMBRANE PROTEIN-ASSOCIATED PROTEIN"/>
    <property type="match status" value="1"/>
</dbReference>
<dbReference type="FunFam" id="2.60.40.10:FF:000813">
    <property type="entry name" value="Vesicle-associated protein 1-1"/>
    <property type="match status" value="1"/>
</dbReference>
<dbReference type="SUPFAM" id="SSF49354">
    <property type="entry name" value="PapD-like"/>
    <property type="match status" value="1"/>
</dbReference>
<evidence type="ECO:0000256" key="4">
    <source>
        <dbReference type="ARBA" id="ARBA00022989"/>
    </source>
</evidence>
<dbReference type="EMBL" id="BAABME010007551">
    <property type="protein sequence ID" value="GAA0171148.1"/>
    <property type="molecule type" value="Genomic_DNA"/>
</dbReference>